<dbReference type="Ensembl" id="ENSNVIT00000018827.1">
    <property type="protein sequence ID" value="ENSNVIP00000016136.1"/>
    <property type="gene ID" value="ENSNVIG00000012649.1"/>
</dbReference>
<dbReference type="Proteomes" id="UP000694425">
    <property type="component" value="Unplaced"/>
</dbReference>
<name>A0A8C7EQL7_NEOVI</name>
<proteinExistence type="predicted"/>
<reference evidence="1" key="1">
    <citation type="submission" date="2025-08" db="UniProtKB">
        <authorList>
            <consortium name="Ensembl"/>
        </authorList>
    </citation>
    <scope>IDENTIFICATION</scope>
</reference>
<evidence type="ECO:0000313" key="1">
    <source>
        <dbReference type="Ensembl" id="ENSNVIP00000016136.1"/>
    </source>
</evidence>
<keyword evidence="2" id="KW-1185">Reference proteome</keyword>
<dbReference type="AlphaFoldDB" id="A0A8C7EQL7"/>
<sequence>MVSRSWRQAPCRTLSRDWAAMAREDLVASTSVGVLVAGVPLAQDIFSLRETRGRNLRSLGSLYPSPPSLAIILMKMGCSKDLKEN</sequence>
<organism evidence="1 2">
    <name type="scientific">Neovison vison</name>
    <name type="common">American mink</name>
    <name type="synonym">Mustela vison</name>
    <dbReference type="NCBI Taxonomy" id="452646"/>
    <lineage>
        <taxon>Eukaryota</taxon>
        <taxon>Metazoa</taxon>
        <taxon>Chordata</taxon>
        <taxon>Craniata</taxon>
        <taxon>Vertebrata</taxon>
        <taxon>Euteleostomi</taxon>
        <taxon>Mammalia</taxon>
        <taxon>Eutheria</taxon>
        <taxon>Laurasiatheria</taxon>
        <taxon>Carnivora</taxon>
        <taxon>Caniformia</taxon>
        <taxon>Musteloidea</taxon>
        <taxon>Mustelidae</taxon>
        <taxon>Mustelinae</taxon>
        <taxon>Neogale</taxon>
    </lineage>
</organism>
<evidence type="ECO:0000313" key="2">
    <source>
        <dbReference type="Proteomes" id="UP000694425"/>
    </source>
</evidence>
<protein>
    <submittedName>
        <fullName evidence="1">Uncharacterized protein</fullName>
    </submittedName>
</protein>
<reference evidence="1" key="2">
    <citation type="submission" date="2025-09" db="UniProtKB">
        <authorList>
            <consortium name="Ensembl"/>
        </authorList>
    </citation>
    <scope>IDENTIFICATION</scope>
</reference>
<accession>A0A8C7EQL7</accession>